<dbReference type="InterPro" id="IPR036105">
    <property type="entry name" value="DiNase_FeMo-co_biosyn_sf"/>
</dbReference>
<reference evidence="4" key="1">
    <citation type="submission" date="2016-12" db="EMBL/GenBank/DDBJ databases">
        <title>Complete Genome Sequence of Beggiatoa leptomitiformis D-401.</title>
        <authorList>
            <person name="Fomenkov A."/>
            <person name="Vincze T."/>
            <person name="Grabovich M."/>
            <person name="Anton B.P."/>
            <person name="Dubinina G."/>
            <person name="Orlova M."/>
            <person name="Belousova E."/>
            <person name="Roberts R.J."/>
        </authorList>
    </citation>
    <scope>NUCLEOTIDE SEQUENCE [LARGE SCALE GENOMIC DNA]</scope>
    <source>
        <strain evidence="4">D-401</strain>
    </source>
</reference>
<dbReference type="PANTHER" id="PTHR33937:SF2">
    <property type="entry name" value="DINITROGENASE IRON-MOLYBDENUM COFACTOR BIOSYNTHESIS DOMAIN-CONTAINING PROTEIN"/>
    <property type="match status" value="1"/>
</dbReference>
<gene>
    <name evidence="3" type="ORF">BLE401_07815</name>
</gene>
<keyword evidence="4" id="KW-1185">Reference proteome</keyword>
<evidence type="ECO:0000313" key="4">
    <source>
        <dbReference type="Proteomes" id="UP000234271"/>
    </source>
</evidence>
<dbReference type="AlphaFoldDB" id="A0A2N9YDR2"/>
<dbReference type="EMBL" id="CP018889">
    <property type="protein sequence ID" value="AUI68620.1"/>
    <property type="molecule type" value="Genomic_DNA"/>
</dbReference>
<dbReference type="Pfam" id="PF02579">
    <property type="entry name" value="Nitro_FeMo-Co"/>
    <property type="match status" value="1"/>
</dbReference>
<evidence type="ECO:0000259" key="2">
    <source>
        <dbReference type="Pfam" id="PF02579"/>
    </source>
</evidence>
<dbReference type="KEGG" id="blep:AL038_16430"/>
<sequence>MGLGAVLTVPYNRDNGVTLMNMPKVKSCDRSFATETCKPCYQTLSEAKREQFIPLYCLRNKQPYRSVLMAVASHGELINQQFEQSQAFLIYETTCHEVKFVGRCCVKSCENCTNEEQAVDEVINALEGCEVVLCTAIGHKARVALESAKIQANNKHPLERVEDALRSVYQTMLMTGKLGQESSLAY</sequence>
<dbReference type="STRING" id="288004.AL038_16430"/>
<proteinExistence type="predicted"/>
<feature type="domain" description="Dinitrogenase iron-molybdenum cofactor biosynthesis" evidence="2">
    <location>
        <begin position="75"/>
        <end position="169"/>
    </location>
</feature>
<protein>
    <recommendedName>
        <fullName evidence="2">Dinitrogenase iron-molybdenum cofactor biosynthesis domain-containing protein</fullName>
    </recommendedName>
</protein>
<dbReference type="InterPro" id="IPR051840">
    <property type="entry name" value="NifX/NifY_domain"/>
</dbReference>
<dbReference type="PANTHER" id="PTHR33937">
    <property type="entry name" value="IRON-MOLYBDENUM PROTEIN-RELATED-RELATED"/>
    <property type="match status" value="1"/>
</dbReference>
<keyword evidence="1" id="KW-0535">Nitrogen fixation</keyword>
<dbReference type="Proteomes" id="UP000234271">
    <property type="component" value="Chromosome"/>
</dbReference>
<organism evidence="3 4">
    <name type="scientific">Beggiatoa leptomitoformis</name>
    <dbReference type="NCBI Taxonomy" id="288004"/>
    <lineage>
        <taxon>Bacteria</taxon>
        <taxon>Pseudomonadati</taxon>
        <taxon>Pseudomonadota</taxon>
        <taxon>Gammaproteobacteria</taxon>
        <taxon>Thiotrichales</taxon>
        <taxon>Thiotrichaceae</taxon>
        <taxon>Beggiatoa</taxon>
    </lineage>
</organism>
<dbReference type="Gene3D" id="3.30.420.130">
    <property type="entry name" value="Dinitrogenase iron-molybdenum cofactor biosynthesis domain"/>
    <property type="match status" value="1"/>
</dbReference>
<dbReference type="InterPro" id="IPR003731">
    <property type="entry name" value="Di-Nase_FeMo-co_biosynth"/>
</dbReference>
<evidence type="ECO:0000256" key="1">
    <source>
        <dbReference type="ARBA" id="ARBA00023231"/>
    </source>
</evidence>
<dbReference type="SUPFAM" id="SSF53146">
    <property type="entry name" value="Nitrogenase accessory factor-like"/>
    <property type="match status" value="1"/>
</dbReference>
<evidence type="ECO:0000313" key="3">
    <source>
        <dbReference type="EMBL" id="AUI68620.1"/>
    </source>
</evidence>
<accession>A0A2N9YDR2</accession>
<name>A0A2N9YDR2_9GAMM</name>